<evidence type="ECO:0000313" key="1">
    <source>
        <dbReference type="EMBL" id="MBB6565765.1"/>
    </source>
</evidence>
<accession>A0A7Y4L1Z7</accession>
<keyword evidence="3" id="KW-1185">Reference proteome</keyword>
<dbReference type="Proteomes" id="UP000553957">
    <property type="component" value="Unassembled WGS sequence"/>
</dbReference>
<gene>
    <name evidence="1" type="ORF">HNR71_001402</name>
    <name evidence="2" type="ORF">HPO96_17415</name>
</gene>
<organism evidence="2 3">
    <name type="scientific">Kribbella sandramycini</name>
    <dbReference type="NCBI Taxonomy" id="60450"/>
    <lineage>
        <taxon>Bacteria</taxon>
        <taxon>Bacillati</taxon>
        <taxon>Actinomycetota</taxon>
        <taxon>Actinomycetes</taxon>
        <taxon>Propionibacteriales</taxon>
        <taxon>Kribbellaceae</taxon>
        <taxon>Kribbella</taxon>
    </lineage>
</organism>
<name>A0A7Y4L1Z7_9ACTN</name>
<evidence type="ECO:0000313" key="3">
    <source>
        <dbReference type="Proteomes" id="UP000534306"/>
    </source>
</evidence>
<evidence type="ECO:0000313" key="2">
    <source>
        <dbReference type="EMBL" id="NOL42027.1"/>
    </source>
</evidence>
<dbReference type="AlphaFoldDB" id="A0A7Y4L1Z7"/>
<comment type="caution">
    <text evidence="2">The sequence shown here is derived from an EMBL/GenBank/DDBJ whole genome shotgun (WGS) entry which is preliminary data.</text>
</comment>
<dbReference type="EMBL" id="JACHKF010000001">
    <property type="protein sequence ID" value="MBB6565765.1"/>
    <property type="molecule type" value="Genomic_DNA"/>
</dbReference>
<protein>
    <submittedName>
        <fullName evidence="2">Uncharacterized protein</fullName>
    </submittedName>
</protein>
<reference evidence="2 3" key="1">
    <citation type="submission" date="2020-05" db="EMBL/GenBank/DDBJ databases">
        <title>Genome sequence of Kribbella sandramycini ATCC 39419.</title>
        <authorList>
            <person name="Maclea K.S."/>
            <person name="Fair J.L."/>
        </authorList>
    </citation>
    <scope>NUCLEOTIDE SEQUENCE [LARGE SCALE GENOMIC DNA]</scope>
    <source>
        <strain evidence="2 3">ATCC 39419</strain>
    </source>
</reference>
<evidence type="ECO:0000313" key="4">
    <source>
        <dbReference type="Proteomes" id="UP000553957"/>
    </source>
</evidence>
<sequence length="147" mass="16811">MSDWRAIMRFIPEWDLESPAPPPFSYGIWDNVWFGWIARRLTGNDAGLQAAILSLRYAGTDDRADAGAHWVSPGVHVELSIAPTRTEVALLQMWAREHDGWYGYLTYLERHPLDPGRWAHASLLRKMSSDEVADFKRLRPYDGQAEA</sequence>
<proteinExistence type="predicted"/>
<dbReference type="RefSeq" id="WP_171674483.1">
    <property type="nucleotide sequence ID" value="NZ_BAAAGT010000001.1"/>
</dbReference>
<dbReference type="EMBL" id="JABJRC010000003">
    <property type="protein sequence ID" value="NOL42027.1"/>
    <property type="molecule type" value="Genomic_DNA"/>
</dbReference>
<dbReference type="Proteomes" id="UP000534306">
    <property type="component" value="Unassembled WGS sequence"/>
</dbReference>
<reference evidence="1 4" key="2">
    <citation type="submission" date="2020-08" db="EMBL/GenBank/DDBJ databases">
        <title>Sequencing the genomes of 1000 actinobacteria strains.</title>
        <authorList>
            <person name="Klenk H.-P."/>
        </authorList>
    </citation>
    <scope>NUCLEOTIDE SEQUENCE [LARGE SCALE GENOMIC DNA]</scope>
    <source>
        <strain evidence="1 4">DSM 15626</strain>
    </source>
</reference>